<organism evidence="2 3">
    <name type="scientific">Prevotella micans F0438</name>
    <dbReference type="NCBI Taxonomy" id="883158"/>
    <lineage>
        <taxon>Bacteria</taxon>
        <taxon>Pseudomonadati</taxon>
        <taxon>Bacteroidota</taxon>
        <taxon>Bacteroidia</taxon>
        <taxon>Bacteroidales</taxon>
        <taxon>Prevotellaceae</taxon>
        <taxon>Prevotella</taxon>
    </lineage>
</organism>
<dbReference type="HOGENOM" id="CLU_860133_0_0_10"/>
<sequence length="323" mass="36476">MKKLVLVALATLLVFVLSSCNNDREEVKQVNPVSVDRFSILQQQEDSLVAAYFGNTVVTRKGDNPGKNPLKLSFFEWCKVVVADVAGGVKGSNTTGETILGSAIVASIQKYVEIVEQHIATANLNEIGTRDIKKIKAYNDTYLINSSKDGQDLVRSMSIKYFDDKDSVGLYHNMSIIDIFTLESKVAFWRNYNDRYVCNLARNEVFYHTGLNIPQQLQSTKELYAFCNYQYDSKTKTLVHVGNRATISNIANKDLILKYLEGIWEAGNDNSVKSVFTEKFVKIINDYPIPENKKIEIKQDLSIAFASATLWNPDFFKGNYVIK</sequence>
<evidence type="ECO:0000313" key="3">
    <source>
        <dbReference type="Proteomes" id="UP000016023"/>
    </source>
</evidence>
<dbReference type="EMBL" id="AGWK01000007">
    <property type="protein sequence ID" value="EHO74423.1"/>
    <property type="molecule type" value="Genomic_DNA"/>
</dbReference>
<keyword evidence="3" id="KW-1185">Reference proteome</keyword>
<reference evidence="2 3" key="1">
    <citation type="submission" date="2011-12" db="EMBL/GenBank/DDBJ databases">
        <title>The Genome Sequence of Prevotella micans F0438.</title>
        <authorList>
            <consortium name="The Broad Institute Genome Sequencing Platform"/>
            <person name="Earl A."/>
            <person name="Ward D."/>
            <person name="Feldgarden M."/>
            <person name="Gevers D."/>
            <person name="Izard J."/>
            <person name="Baranova O.V."/>
            <person name="Blanton J.M."/>
            <person name="Wade W.G."/>
            <person name="Dewhirst F.E."/>
            <person name="Young S.K."/>
            <person name="Zeng Q."/>
            <person name="Gargeya S."/>
            <person name="Fitzgerald M."/>
            <person name="Haas B."/>
            <person name="Abouelleil A."/>
            <person name="Alvarado L."/>
            <person name="Arachchi H.M."/>
            <person name="Berlin A."/>
            <person name="Chapman S.B."/>
            <person name="Gearin G."/>
            <person name="Goldberg J."/>
            <person name="Griggs A."/>
            <person name="Gujja S."/>
            <person name="Hansen M."/>
            <person name="Heiman D."/>
            <person name="Howarth C."/>
            <person name="Larimer J."/>
            <person name="Lui A."/>
            <person name="MacDonald P.J.P."/>
            <person name="McCowen C."/>
            <person name="Montmayeur A."/>
            <person name="Murphy C."/>
            <person name="Neiman D."/>
            <person name="Pearson M."/>
            <person name="Priest M."/>
            <person name="Roberts A."/>
            <person name="Saif S."/>
            <person name="Shea T."/>
            <person name="Sisk P."/>
            <person name="Stolte C."/>
            <person name="Sykes S."/>
            <person name="Wortman J."/>
            <person name="Nusbaum C."/>
            <person name="Birren B."/>
        </authorList>
    </citation>
    <scope>NUCLEOTIDE SEQUENCE [LARGE SCALE GENOMIC DNA]</scope>
    <source>
        <strain evidence="2 3">F0438</strain>
    </source>
</reference>
<name>H1Q006_9BACT</name>
<comment type="caution">
    <text evidence="2">The sequence shown here is derived from an EMBL/GenBank/DDBJ whole genome shotgun (WGS) entry which is preliminary data.</text>
</comment>
<evidence type="ECO:0000313" key="2">
    <source>
        <dbReference type="EMBL" id="EHO74423.1"/>
    </source>
</evidence>
<dbReference type="RefSeq" id="WP_006951171.1">
    <property type="nucleotide sequence ID" value="NZ_JH594521.1"/>
</dbReference>
<dbReference type="PROSITE" id="PS51257">
    <property type="entry name" value="PROKAR_LIPOPROTEIN"/>
    <property type="match status" value="1"/>
</dbReference>
<dbReference type="Proteomes" id="UP000016023">
    <property type="component" value="Unassembled WGS sequence"/>
</dbReference>
<protein>
    <submittedName>
        <fullName evidence="2">Uncharacterized protein</fullName>
    </submittedName>
</protein>
<feature type="signal peptide" evidence="1">
    <location>
        <begin position="1"/>
        <end position="21"/>
    </location>
</feature>
<keyword evidence="1" id="KW-0732">Signal</keyword>
<proteinExistence type="predicted"/>
<dbReference type="PATRIC" id="fig|883158.3.peg.251"/>
<accession>H1Q006</accession>
<dbReference type="AlphaFoldDB" id="H1Q006"/>
<feature type="chain" id="PRO_5003551927" evidence="1">
    <location>
        <begin position="22"/>
        <end position="323"/>
    </location>
</feature>
<evidence type="ECO:0000256" key="1">
    <source>
        <dbReference type="SAM" id="SignalP"/>
    </source>
</evidence>
<gene>
    <name evidence="2" type="ORF">HMPREF9140_00244</name>
</gene>